<keyword evidence="2" id="KW-0378">Hydrolase</keyword>
<dbReference type="EMBL" id="BDSP01000229">
    <property type="protein sequence ID" value="GAX25662.1"/>
    <property type="molecule type" value="Genomic_DNA"/>
</dbReference>
<dbReference type="InterPro" id="IPR036866">
    <property type="entry name" value="RibonucZ/Hydroxyglut_hydro"/>
</dbReference>
<evidence type="ECO:0000313" key="3">
    <source>
        <dbReference type="Proteomes" id="UP000198406"/>
    </source>
</evidence>
<gene>
    <name evidence="2" type="ORF">FisN_15Lh031</name>
</gene>
<dbReference type="EC" id="3.1.4.54" evidence="2"/>
<dbReference type="Proteomes" id="UP000198406">
    <property type="component" value="Unassembled WGS sequence"/>
</dbReference>
<dbReference type="PANTHER" id="PTHR15032:SF4">
    <property type="entry name" value="N-ACYL-PHOSPHATIDYLETHANOLAMINE-HYDROLYZING PHOSPHOLIPASE D"/>
    <property type="match status" value="1"/>
</dbReference>
<evidence type="ECO:0000313" key="2">
    <source>
        <dbReference type="EMBL" id="GAX25662.1"/>
    </source>
</evidence>
<accession>A0A1Z5KHU6</accession>
<keyword evidence="3" id="KW-1185">Reference proteome</keyword>
<evidence type="ECO:0000259" key="1">
    <source>
        <dbReference type="Pfam" id="PF12706"/>
    </source>
</evidence>
<protein>
    <submittedName>
        <fullName evidence="2">N-acyl-phosphatidylethanolamine-hydrolysing phospholipase D</fullName>
        <ecNumber evidence="2">3.1.4.54</ecNumber>
    </submittedName>
</protein>
<name>A0A1Z5KHU6_FISSO</name>
<dbReference type="SUPFAM" id="SSF56281">
    <property type="entry name" value="Metallo-hydrolase/oxidoreductase"/>
    <property type="match status" value="1"/>
</dbReference>
<dbReference type="GO" id="GO:0005737">
    <property type="term" value="C:cytoplasm"/>
    <property type="evidence" value="ECO:0007669"/>
    <property type="project" value="TreeGrafter"/>
</dbReference>
<dbReference type="OrthoDB" id="332863at2759"/>
<dbReference type="GO" id="GO:0070290">
    <property type="term" value="F:N-acylphosphatidylethanolamine-specific phospholipase D activity"/>
    <property type="evidence" value="ECO:0007669"/>
    <property type="project" value="UniProtKB-EC"/>
</dbReference>
<dbReference type="Gene3D" id="3.60.15.10">
    <property type="entry name" value="Ribonuclease Z/Hydroxyacylglutathione hydrolase-like"/>
    <property type="match status" value="1"/>
</dbReference>
<dbReference type="InParanoid" id="A0A1Z5KHU6"/>
<dbReference type="Pfam" id="PF12706">
    <property type="entry name" value="Lactamase_B_2"/>
    <property type="match status" value="1"/>
</dbReference>
<comment type="caution">
    <text evidence="2">The sequence shown here is derived from an EMBL/GenBank/DDBJ whole genome shotgun (WGS) entry which is preliminary data.</text>
</comment>
<dbReference type="AlphaFoldDB" id="A0A1Z5KHU6"/>
<sequence length="545" mass="64128">MSSRNAACSLRTTGTFTSSLANTKHIPSTHTLSLQQHRSYLYLPTSWTELQLRLRATLFEHKREIQVRLKESWNDKKAAWAERRVARQIRWTTRRLQSQHWWQEQQRRRKQVWQKSKSWLQRKTYNSRVMITEYSEQDWFDDWGRPLTSRDETGRFVNPWRSISTDGVHSFRTLWNWRWDRLRRDWKAFGWNIFRPDWESLWKLFRSTSLSRLTEKPNPTTTSCSRNTILQPPDQDGSVRMTWIGHATCFLQHSDFTVLTDPIFGRRASPYPNTPIGFAREVPPACSIEDLGERIDVCMISHDHYDHLDLESVRKLRSVVQLWFVPLGIAEWLQQHAQIPQERIIEVKWWDSVRLERDNLTQTWKVAQRYSLEDAPYHHPSLDRLTNPHEAWLTCLPAQHWSSRSFFDRNYRLWSSMACHFPSEQLFYFGGDTARPDSFPLFEQIRDYLARPIDLAALPIGAYAPAELCRDAHMHPHEAVQVHEALRAQRSVGIHWGSFPLAEEPLNEPADLLHECGVEQFDTVEHGAAVTIPVRGNVSEIAMSA</sequence>
<dbReference type="PANTHER" id="PTHR15032">
    <property type="entry name" value="N-ACYL-PHOSPHATIDYLETHANOLAMINE-HYDROLYZING PHOSPHOLIPASE D"/>
    <property type="match status" value="1"/>
</dbReference>
<feature type="domain" description="Metallo-beta-lactamase" evidence="1">
    <location>
        <begin position="258"/>
        <end position="496"/>
    </location>
</feature>
<dbReference type="InterPro" id="IPR001279">
    <property type="entry name" value="Metallo-B-lactamas"/>
</dbReference>
<reference evidence="2 3" key="1">
    <citation type="journal article" date="2015" name="Plant Cell">
        <title>Oil accumulation by the oleaginous diatom Fistulifera solaris as revealed by the genome and transcriptome.</title>
        <authorList>
            <person name="Tanaka T."/>
            <person name="Maeda Y."/>
            <person name="Veluchamy A."/>
            <person name="Tanaka M."/>
            <person name="Abida H."/>
            <person name="Marechal E."/>
            <person name="Bowler C."/>
            <person name="Muto M."/>
            <person name="Sunaga Y."/>
            <person name="Tanaka M."/>
            <person name="Yoshino T."/>
            <person name="Taniguchi T."/>
            <person name="Fukuda Y."/>
            <person name="Nemoto M."/>
            <person name="Matsumoto M."/>
            <person name="Wong P.S."/>
            <person name="Aburatani S."/>
            <person name="Fujibuchi W."/>
        </authorList>
    </citation>
    <scope>NUCLEOTIDE SEQUENCE [LARGE SCALE GENOMIC DNA]</scope>
    <source>
        <strain evidence="2 3">JPCC DA0580</strain>
    </source>
</reference>
<proteinExistence type="predicted"/>
<organism evidence="2 3">
    <name type="scientific">Fistulifera solaris</name>
    <name type="common">Oleaginous diatom</name>
    <dbReference type="NCBI Taxonomy" id="1519565"/>
    <lineage>
        <taxon>Eukaryota</taxon>
        <taxon>Sar</taxon>
        <taxon>Stramenopiles</taxon>
        <taxon>Ochrophyta</taxon>
        <taxon>Bacillariophyta</taxon>
        <taxon>Bacillariophyceae</taxon>
        <taxon>Bacillariophycidae</taxon>
        <taxon>Naviculales</taxon>
        <taxon>Naviculaceae</taxon>
        <taxon>Fistulifera</taxon>
    </lineage>
</organism>